<dbReference type="EMBL" id="PTIY01000008">
    <property type="protein sequence ID" value="PPK70746.1"/>
    <property type="molecule type" value="Genomic_DNA"/>
</dbReference>
<evidence type="ECO:0000313" key="9">
    <source>
        <dbReference type="Proteomes" id="UP000238071"/>
    </source>
</evidence>
<name>A0A2S6GZZ4_9GAMM</name>
<dbReference type="InterPro" id="IPR036374">
    <property type="entry name" value="OxRdtase_Mopterin-bd_sf"/>
</dbReference>
<dbReference type="Gene3D" id="2.60.40.650">
    <property type="match status" value="1"/>
</dbReference>
<dbReference type="PRINTS" id="PR00407">
    <property type="entry name" value="EUMOPTERIN"/>
</dbReference>
<feature type="region of interest" description="Disordered" evidence="5">
    <location>
        <begin position="369"/>
        <end position="389"/>
    </location>
</feature>
<dbReference type="InterPro" id="IPR000572">
    <property type="entry name" value="OxRdtase_Mopterin-bd_dom"/>
</dbReference>
<dbReference type="Proteomes" id="UP000238071">
    <property type="component" value="Unassembled WGS sequence"/>
</dbReference>
<evidence type="ECO:0000313" key="8">
    <source>
        <dbReference type="EMBL" id="PPK70746.1"/>
    </source>
</evidence>
<dbReference type="GO" id="GO:0043546">
    <property type="term" value="F:molybdopterin cofactor binding"/>
    <property type="evidence" value="ECO:0007669"/>
    <property type="project" value="TreeGrafter"/>
</dbReference>
<dbReference type="InterPro" id="IPR014756">
    <property type="entry name" value="Ig_E-set"/>
</dbReference>
<proteinExistence type="predicted"/>
<dbReference type="Gene3D" id="3.90.420.10">
    <property type="entry name" value="Oxidoreductase, molybdopterin-binding domain"/>
    <property type="match status" value="1"/>
</dbReference>
<dbReference type="SUPFAM" id="SSF56524">
    <property type="entry name" value="Oxidoreductase molybdopterin-binding domain"/>
    <property type="match status" value="1"/>
</dbReference>
<dbReference type="InterPro" id="IPR005066">
    <property type="entry name" value="MoCF_OxRdtse_dimer"/>
</dbReference>
<evidence type="ECO:0000256" key="3">
    <source>
        <dbReference type="ARBA" id="ARBA00022723"/>
    </source>
</evidence>
<organism evidence="8 9">
    <name type="scientific">Methylobacter tundripaludum</name>
    <dbReference type="NCBI Taxonomy" id="173365"/>
    <lineage>
        <taxon>Bacteria</taxon>
        <taxon>Pseudomonadati</taxon>
        <taxon>Pseudomonadota</taxon>
        <taxon>Gammaproteobacteria</taxon>
        <taxon>Methylococcales</taxon>
        <taxon>Methylococcaceae</taxon>
        <taxon>Methylobacter</taxon>
    </lineage>
</organism>
<feature type="domain" description="Moybdenum cofactor oxidoreductase dimerisation" evidence="7">
    <location>
        <begin position="282"/>
        <end position="398"/>
    </location>
</feature>
<dbReference type="GO" id="GO:0030151">
    <property type="term" value="F:molybdenum ion binding"/>
    <property type="evidence" value="ECO:0007669"/>
    <property type="project" value="InterPro"/>
</dbReference>
<dbReference type="InterPro" id="IPR008335">
    <property type="entry name" value="Mopterin_OxRdtase_euk"/>
</dbReference>
<evidence type="ECO:0000256" key="5">
    <source>
        <dbReference type="SAM" id="MobiDB-lite"/>
    </source>
</evidence>
<keyword evidence="9" id="KW-1185">Reference proteome</keyword>
<keyword evidence="2" id="KW-0500">Molybdenum</keyword>
<dbReference type="OrthoDB" id="9795587at2"/>
<dbReference type="AlphaFoldDB" id="A0A2S6GZZ4"/>
<dbReference type="InterPro" id="IPR006311">
    <property type="entry name" value="TAT_signal"/>
</dbReference>
<dbReference type="PANTHER" id="PTHR19372">
    <property type="entry name" value="SULFITE REDUCTASE"/>
    <property type="match status" value="1"/>
</dbReference>
<accession>A0A2S6GZZ4</accession>
<sequence>MVDRRHFIKKTAGSLAAAGGLALLQRSGLAAAGAEEPTVPDALPGKEALIKKTYRPPNYETPINYFDAPFTPNNRFFVRYHNAVIPEIKTSEWRLRIGGDAVRAPLELTIEQLRRDFEQVEIAALCLCSGNRRGAFQPPVPGLQWGSGAMGNALWRGVRLKDVLAGAGIDKSALEVSLAGADSGVLPTTPDFVKSLPLAKALDENTLIAFEMNGEPLPHWNGFPARLIIPGWTATYWIKHLTAVNVISKPFDGFWMKTAYRIPKDRFPSGQFSSQETETAMPITEILVNSLITNLEDGQTLPNAKPIEIKGVAWDGGNGIARVEVSTDGGVRWHQAALKQDYGRFSWRQWHWVFDPKHPGTYRIMARATSHSGDSQPPEPIPNPSGYHHNAVQKITIQLA</sequence>
<dbReference type="Pfam" id="PF00174">
    <property type="entry name" value="Oxidored_molyb"/>
    <property type="match status" value="1"/>
</dbReference>
<dbReference type="GO" id="GO:0008482">
    <property type="term" value="F:sulfite oxidase activity"/>
    <property type="evidence" value="ECO:0007669"/>
    <property type="project" value="TreeGrafter"/>
</dbReference>
<evidence type="ECO:0000256" key="4">
    <source>
        <dbReference type="ARBA" id="ARBA00023002"/>
    </source>
</evidence>
<evidence type="ECO:0000256" key="2">
    <source>
        <dbReference type="ARBA" id="ARBA00022505"/>
    </source>
</evidence>
<evidence type="ECO:0000259" key="6">
    <source>
        <dbReference type="Pfam" id="PF00174"/>
    </source>
</evidence>
<reference evidence="8 9" key="1">
    <citation type="submission" date="2018-02" db="EMBL/GenBank/DDBJ databases">
        <title>Subsurface microbial communities from deep shales in Ohio and West Virginia, USA.</title>
        <authorList>
            <person name="Wrighton K."/>
        </authorList>
    </citation>
    <scope>NUCLEOTIDE SEQUENCE [LARGE SCALE GENOMIC DNA]</scope>
    <source>
        <strain evidence="8 9">OWC-G53F</strain>
    </source>
</reference>
<keyword evidence="4" id="KW-0560">Oxidoreductase</keyword>
<evidence type="ECO:0000259" key="7">
    <source>
        <dbReference type="Pfam" id="PF03404"/>
    </source>
</evidence>
<evidence type="ECO:0000256" key="1">
    <source>
        <dbReference type="ARBA" id="ARBA00001924"/>
    </source>
</evidence>
<gene>
    <name evidence="8" type="ORF">B0F88_108101</name>
</gene>
<feature type="domain" description="Oxidoreductase molybdopterin-binding" evidence="6">
    <location>
        <begin position="84"/>
        <end position="255"/>
    </location>
</feature>
<dbReference type="PROSITE" id="PS51318">
    <property type="entry name" value="TAT"/>
    <property type="match status" value="1"/>
</dbReference>
<dbReference type="PANTHER" id="PTHR19372:SF7">
    <property type="entry name" value="SULFITE OXIDASE, MITOCHONDRIAL"/>
    <property type="match status" value="1"/>
</dbReference>
<dbReference type="GO" id="GO:0020037">
    <property type="term" value="F:heme binding"/>
    <property type="evidence" value="ECO:0007669"/>
    <property type="project" value="TreeGrafter"/>
</dbReference>
<protein>
    <submittedName>
        <fullName evidence="8">DMSO/TMAO reductase YedYZ molybdopterin-dependent catalytic subunit</fullName>
    </submittedName>
</protein>
<dbReference type="GO" id="GO:0006790">
    <property type="term" value="P:sulfur compound metabolic process"/>
    <property type="evidence" value="ECO:0007669"/>
    <property type="project" value="TreeGrafter"/>
</dbReference>
<keyword evidence="3" id="KW-0479">Metal-binding</keyword>
<comment type="cofactor">
    <cofactor evidence="1">
        <name>Mo-molybdopterin</name>
        <dbReference type="ChEBI" id="CHEBI:71302"/>
    </cofactor>
</comment>
<dbReference type="RefSeq" id="WP_104424011.1">
    <property type="nucleotide sequence ID" value="NZ_PTIY01000008.1"/>
</dbReference>
<dbReference type="SUPFAM" id="SSF81296">
    <property type="entry name" value="E set domains"/>
    <property type="match status" value="1"/>
</dbReference>
<dbReference type="Pfam" id="PF03404">
    <property type="entry name" value="Mo-co_dimer"/>
    <property type="match status" value="1"/>
</dbReference>
<comment type="caution">
    <text evidence="8">The sequence shown here is derived from an EMBL/GenBank/DDBJ whole genome shotgun (WGS) entry which is preliminary data.</text>
</comment>